<sequence length="97" mass="10640">MHLIRQFTFVCALIVVVVFAATSSETKPNACSAKEHMQIPCVCCKKDCWYTIASAAAHELGHLPGEAGEREALATLRLIRACMVNDCSAVCVHRIMF</sequence>
<evidence type="ECO:0000256" key="1">
    <source>
        <dbReference type="SAM" id="SignalP"/>
    </source>
</evidence>
<organism evidence="2 3">
    <name type="scientific">Dictyocaulus viviparus</name>
    <name type="common">Bovine lungworm</name>
    <dbReference type="NCBI Taxonomy" id="29172"/>
    <lineage>
        <taxon>Eukaryota</taxon>
        <taxon>Metazoa</taxon>
        <taxon>Ecdysozoa</taxon>
        <taxon>Nematoda</taxon>
        <taxon>Chromadorea</taxon>
        <taxon>Rhabditida</taxon>
        <taxon>Rhabditina</taxon>
        <taxon>Rhabditomorpha</taxon>
        <taxon>Strongyloidea</taxon>
        <taxon>Metastrongylidae</taxon>
        <taxon>Dictyocaulus</taxon>
    </lineage>
</organism>
<dbReference type="OrthoDB" id="5773246at2759"/>
<dbReference type="AlphaFoldDB" id="A0A0D8Y9E5"/>
<protein>
    <submittedName>
        <fullName evidence="2">Uncharacterized protein</fullName>
    </submittedName>
</protein>
<dbReference type="STRING" id="29172.A0A0D8Y9E5"/>
<proteinExistence type="predicted"/>
<name>A0A0D8Y9E5_DICVI</name>
<dbReference type="EMBL" id="KN716152">
    <property type="protein sequence ID" value="KJH53468.1"/>
    <property type="molecule type" value="Genomic_DNA"/>
</dbReference>
<dbReference type="Proteomes" id="UP000053766">
    <property type="component" value="Unassembled WGS sequence"/>
</dbReference>
<feature type="signal peptide" evidence="1">
    <location>
        <begin position="1"/>
        <end position="26"/>
    </location>
</feature>
<keyword evidence="1" id="KW-0732">Signal</keyword>
<reference evidence="3" key="2">
    <citation type="journal article" date="2016" name="Sci. Rep.">
        <title>Dictyocaulus viviparus genome, variome and transcriptome elucidate lungworm biology and support future intervention.</title>
        <authorList>
            <person name="McNulty S.N."/>
            <person name="Strube C."/>
            <person name="Rosa B.A."/>
            <person name="Martin J.C."/>
            <person name="Tyagi R."/>
            <person name="Choi Y.J."/>
            <person name="Wang Q."/>
            <person name="Hallsworth Pepin K."/>
            <person name="Zhang X."/>
            <person name="Ozersky P."/>
            <person name="Wilson R.K."/>
            <person name="Sternberg P.W."/>
            <person name="Gasser R.B."/>
            <person name="Mitreva M."/>
        </authorList>
    </citation>
    <scope>NUCLEOTIDE SEQUENCE [LARGE SCALE GENOMIC DNA]</scope>
    <source>
        <strain evidence="3">HannoverDv2000</strain>
    </source>
</reference>
<reference evidence="2 3" key="1">
    <citation type="submission" date="2013-11" db="EMBL/GenBank/DDBJ databases">
        <title>Draft genome of the bovine lungworm Dictyocaulus viviparus.</title>
        <authorList>
            <person name="Mitreva M."/>
        </authorList>
    </citation>
    <scope>NUCLEOTIDE SEQUENCE [LARGE SCALE GENOMIC DNA]</scope>
    <source>
        <strain evidence="2 3">HannoverDv2000</strain>
    </source>
</reference>
<feature type="chain" id="PRO_5002336337" evidence="1">
    <location>
        <begin position="27"/>
        <end position="97"/>
    </location>
</feature>
<evidence type="ECO:0000313" key="3">
    <source>
        <dbReference type="Proteomes" id="UP000053766"/>
    </source>
</evidence>
<gene>
    <name evidence="2" type="ORF">DICVIV_00406</name>
</gene>
<keyword evidence="3" id="KW-1185">Reference proteome</keyword>
<accession>A0A0D8Y9E5</accession>
<evidence type="ECO:0000313" key="2">
    <source>
        <dbReference type="EMBL" id="KJH53468.1"/>
    </source>
</evidence>